<dbReference type="PROSITE" id="PS50157">
    <property type="entry name" value="ZINC_FINGER_C2H2_2"/>
    <property type="match status" value="7"/>
</dbReference>
<gene>
    <name evidence="15" type="primary">LOC113395866</name>
</gene>
<dbReference type="OMA" id="RAHENDK"/>
<comment type="subcellular location">
    <subcellularLocation>
        <location evidence="1">Nucleus</location>
    </subcellularLocation>
</comment>
<feature type="domain" description="ZAD" evidence="13">
    <location>
        <begin position="14"/>
        <end position="94"/>
    </location>
</feature>
<feature type="binding site" evidence="10">
    <location>
        <position position="70"/>
    </location>
    <ligand>
        <name>Zn(2+)</name>
        <dbReference type="ChEBI" id="CHEBI:29105"/>
    </ligand>
</feature>
<dbReference type="Gene3D" id="3.40.1800.20">
    <property type="match status" value="1"/>
</dbReference>
<dbReference type="Pfam" id="PF07776">
    <property type="entry name" value="zf-AD"/>
    <property type="match status" value="1"/>
</dbReference>
<keyword evidence="2 10" id="KW-0479">Metal-binding</keyword>
<evidence type="ECO:0000256" key="3">
    <source>
        <dbReference type="ARBA" id="ARBA00022737"/>
    </source>
</evidence>
<evidence type="ECO:0000256" key="6">
    <source>
        <dbReference type="ARBA" id="ARBA00023015"/>
    </source>
</evidence>
<organism evidence="14 15">
    <name type="scientific">Vanessa tameamea</name>
    <name type="common">Kamehameha butterfly</name>
    <dbReference type="NCBI Taxonomy" id="334116"/>
    <lineage>
        <taxon>Eukaryota</taxon>
        <taxon>Metazoa</taxon>
        <taxon>Ecdysozoa</taxon>
        <taxon>Arthropoda</taxon>
        <taxon>Hexapoda</taxon>
        <taxon>Insecta</taxon>
        <taxon>Pterygota</taxon>
        <taxon>Neoptera</taxon>
        <taxon>Endopterygota</taxon>
        <taxon>Lepidoptera</taxon>
        <taxon>Glossata</taxon>
        <taxon>Ditrysia</taxon>
        <taxon>Papilionoidea</taxon>
        <taxon>Nymphalidae</taxon>
        <taxon>Nymphalinae</taxon>
        <taxon>Vanessa</taxon>
    </lineage>
</organism>
<feature type="binding site" evidence="10">
    <location>
        <position position="19"/>
    </location>
    <ligand>
        <name>Zn(2+)</name>
        <dbReference type="ChEBI" id="CHEBI:29105"/>
    </ligand>
</feature>
<dbReference type="AlphaFoldDB" id="A0A8B8HWY6"/>
<dbReference type="InterPro" id="IPR013087">
    <property type="entry name" value="Znf_C2H2_type"/>
</dbReference>
<dbReference type="Pfam" id="PF00096">
    <property type="entry name" value="zf-C2H2"/>
    <property type="match status" value="2"/>
</dbReference>
<dbReference type="PROSITE" id="PS00028">
    <property type="entry name" value="ZINC_FINGER_C2H2_1"/>
    <property type="match status" value="6"/>
</dbReference>
<keyword evidence="4 9" id="KW-0863">Zinc-finger</keyword>
<sequence length="507" mass="59207">MALDDISDRISQPHVCRCCLSANGIWDLTTVYLSDTGIKEVFAEILRSCLGINLSHINEMDSSKLVCEICVNQLRSTSKFHKQVVHADKCFSQYHESRKDHAKSNSNKKINKTLHKEMMKKNIKSDSEYDSDTPIAKIKHALCENGFVNSDSECYDNCESKVNILKQYEDRVDNLNTERDADKMIKNIKQVSERKRVILTCGTVLRETTACPFRHHKSWFQCFFCSQDFMEIDSLRNHNLQFHSDIETELKKIKRYPRSLQIDISNLECRNCHLNLTDVEMMKRHFVEKHNKLIYKECIADYKVNASPYTCHICKREFHVFRTLTTHLNEHYANCICDVCGKSFLNTKRLKVHKRTHENGSYPCNECGKVLKTKTSKANHMESAHSKRVIKCQICFEPMKHYNDRVKHMSEVHNITHKFKCPMCSREYNIKHYLATHIRQTHGHKNKKCVECGMAFITNHGLKKHMSKHTGERPFSCSICCKSYARSYTLREHMRAHENDKRLVGVA</sequence>
<evidence type="ECO:0000256" key="9">
    <source>
        <dbReference type="PROSITE-ProRule" id="PRU00042"/>
    </source>
</evidence>
<feature type="domain" description="C2H2-type" evidence="12">
    <location>
        <begin position="475"/>
        <end position="502"/>
    </location>
</feature>
<keyword evidence="8" id="KW-0539">Nucleus</keyword>
<keyword evidence="7" id="KW-0804">Transcription</keyword>
<evidence type="ECO:0000313" key="14">
    <source>
        <dbReference type="Proteomes" id="UP001652626"/>
    </source>
</evidence>
<evidence type="ECO:0000256" key="8">
    <source>
        <dbReference type="ARBA" id="ARBA00023242"/>
    </source>
</evidence>
<evidence type="ECO:0000313" key="15">
    <source>
        <dbReference type="RefSeq" id="XP_026489369.2"/>
    </source>
</evidence>
<evidence type="ECO:0000259" key="12">
    <source>
        <dbReference type="PROSITE" id="PS50157"/>
    </source>
</evidence>
<keyword evidence="3" id="KW-0677">Repeat</keyword>
<dbReference type="InterPro" id="IPR036236">
    <property type="entry name" value="Znf_C2H2_sf"/>
</dbReference>
<keyword evidence="5 10" id="KW-0862">Zinc</keyword>
<evidence type="ECO:0000259" key="13">
    <source>
        <dbReference type="PROSITE" id="PS51915"/>
    </source>
</evidence>
<feature type="domain" description="C2H2-type" evidence="12">
    <location>
        <begin position="335"/>
        <end position="357"/>
    </location>
</feature>
<keyword evidence="14" id="KW-1185">Reference proteome</keyword>
<evidence type="ECO:0000256" key="11">
    <source>
        <dbReference type="SAM" id="Coils"/>
    </source>
</evidence>
<feature type="domain" description="C2H2-type" evidence="12">
    <location>
        <begin position="220"/>
        <end position="248"/>
    </location>
</feature>
<dbReference type="PANTHER" id="PTHR47772">
    <property type="entry name" value="ZINC FINGER PROTEIN 200"/>
    <property type="match status" value="1"/>
</dbReference>
<keyword evidence="6" id="KW-0805">Transcription regulation</keyword>
<feature type="domain" description="C2H2-type" evidence="12">
    <location>
        <begin position="309"/>
        <end position="331"/>
    </location>
</feature>
<feature type="coiled-coil region" evidence="11">
    <location>
        <begin position="158"/>
        <end position="185"/>
    </location>
</feature>
<dbReference type="GO" id="GO:0008270">
    <property type="term" value="F:zinc ion binding"/>
    <property type="evidence" value="ECO:0007669"/>
    <property type="project" value="UniProtKB-UniRule"/>
</dbReference>
<evidence type="ECO:0000256" key="10">
    <source>
        <dbReference type="PROSITE-ProRule" id="PRU01263"/>
    </source>
</evidence>
<protein>
    <submittedName>
        <fullName evidence="15">Zinc finger protein 724-like</fullName>
    </submittedName>
</protein>
<dbReference type="PROSITE" id="PS51915">
    <property type="entry name" value="ZAD"/>
    <property type="match status" value="1"/>
</dbReference>
<dbReference type="GO" id="GO:0005634">
    <property type="term" value="C:nucleus"/>
    <property type="evidence" value="ECO:0007669"/>
    <property type="project" value="InterPro"/>
</dbReference>
<proteinExistence type="predicted"/>
<dbReference type="SUPFAM" id="SSF57667">
    <property type="entry name" value="beta-beta-alpha zinc fingers"/>
    <property type="match status" value="4"/>
</dbReference>
<dbReference type="InterPro" id="IPR012934">
    <property type="entry name" value="Znf_AD"/>
</dbReference>
<feature type="binding site" evidence="10">
    <location>
        <position position="16"/>
    </location>
    <ligand>
        <name>Zn(2+)</name>
        <dbReference type="ChEBI" id="CHEBI:29105"/>
    </ligand>
</feature>
<dbReference type="Gene3D" id="3.30.160.60">
    <property type="entry name" value="Classic Zinc Finger"/>
    <property type="match status" value="4"/>
</dbReference>
<feature type="domain" description="C2H2-type" evidence="12">
    <location>
        <begin position="362"/>
        <end position="390"/>
    </location>
</feature>
<dbReference type="Proteomes" id="UP001652626">
    <property type="component" value="Chromosome 29"/>
</dbReference>
<evidence type="ECO:0000256" key="1">
    <source>
        <dbReference type="ARBA" id="ARBA00004123"/>
    </source>
</evidence>
<dbReference type="SMART" id="SM00868">
    <property type="entry name" value="zf-AD"/>
    <property type="match status" value="1"/>
</dbReference>
<dbReference type="InterPro" id="IPR050636">
    <property type="entry name" value="C2H2-ZF_domain-containing"/>
</dbReference>
<name>A0A8B8HWY6_VANTA</name>
<evidence type="ECO:0000256" key="7">
    <source>
        <dbReference type="ARBA" id="ARBA00023163"/>
    </source>
</evidence>
<evidence type="ECO:0000256" key="2">
    <source>
        <dbReference type="ARBA" id="ARBA00022723"/>
    </source>
</evidence>
<keyword evidence="11" id="KW-0175">Coiled coil</keyword>
<reference evidence="15" key="1">
    <citation type="submission" date="2025-08" db="UniProtKB">
        <authorList>
            <consortium name="RefSeq"/>
        </authorList>
    </citation>
    <scope>IDENTIFICATION</scope>
    <source>
        <tissue evidence="15">Whole body</tissue>
    </source>
</reference>
<feature type="domain" description="C2H2-type" evidence="12">
    <location>
        <begin position="419"/>
        <end position="447"/>
    </location>
</feature>
<dbReference type="SMART" id="SM00355">
    <property type="entry name" value="ZnF_C2H2"/>
    <property type="match status" value="9"/>
</dbReference>
<dbReference type="SUPFAM" id="SSF57716">
    <property type="entry name" value="Glucocorticoid receptor-like (DNA-binding domain)"/>
    <property type="match status" value="1"/>
</dbReference>
<evidence type="ECO:0000256" key="4">
    <source>
        <dbReference type="ARBA" id="ARBA00022771"/>
    </source>
</evidence>
<dbReference type="RefSeq" id="XP_026489369.2">
    <property type="nucleotide sequence ID" value="XM_026633584.2"/>
</dbReference>
<dbReference type="OrthoDB" id="8922241at2759"/>
<evidence type="ECO:0000256" key="5">
    <source>
        <dbReference type="ARBA" id="ARBA00022833"/>
    </source>
</evidence>
<dbReference type="GeneID" id="113395866"/>
<accession>A0A8B8HWY6</accession>
<feature type="domain" description="C2H2-type" evidence="12">
    <location>
        <begin position="447"/>
        <end position="474"/>
    </location>
</feature>
<feature type="binding site" evidence="10">
    <location>
        <position position="67"/>
    </location>
    <ligand>
        <name>Zn(2+)</name>
        <dbReference type="ChEBI" id="CHEBI:29105"/>
    </ligand>
</feature>
<dbReference type="PANTHER" id="PTHR47772:SF13">
    <property type="entry name" value="GASTRULA ZINC FINGER PROTEIN XLCGF49.1-LIKE-RELATED"/>
    <property type="match status" value="1"/>
</dbReference>